<dbReference type="EMBL" id="PXOH01000002">
    <property type="protein sequence ID" value="PSF39042.1"/>
    <property type="molecule type" value="Genomic_DNA"/>
</dbReference>
<organism evidence="2 3">
    <name type="scientific">Aphanothece hegewaldii CCALA 016</name>
    <dbReference type="NCBI Taxonomy" id="2107694"/>
    <lineage>
        <taxon>Bacteria</taxon>
        <taxon>Bacillati</taxon>
        <taxon>Cyanobacteriota</taxon>
        <taxon>Cyanophyceae</taxon>
        <taxon>Oscillatoriophycideae</taxon>
        <taxon>Chroococcales</taxon>
        <taxon>Aphanothecaceae</taxon>
        <taxon>Aphanothece</taxon>
    </lineage>
</organism>
<dbReference type="AlphaFoldDB" id="A0A2T1M2T6"/>
<dbReference type="RefSeq" id="WP_106455407.1">
    <property type="nucleotide sequence ID" value="NZ_PXOH01000002.1"/>
</dbReference>
<feature type="transmembrane region" description="Helical" evidence="1">
    <location>
        <begin position="173"/>
        <end position="194"/>
    </location>
</feature>
<proteinExistence type="predicted"/>
<keyword evidence="1" id="KW-1133">Transmembrane helix</keyword>
<keyword evidence="1" id="KW-0472">Membrane</keyword>
<dbReference type="Proteomes" id="UP000239001">
    <property type="component" value="Unassembled WGS sequence"/>
</dbReference>
<gene>
    <name evidence="2" type="ORF">C7H19_03035</name>
</gene>
<evidence type="ECO:0000313" key="3">
    <source>
        <dbReference type="Proteomes" id="UP000239001"/>
    </source>
</evidence>
<accession>A0A2T1M2T6</accession>
<keyword evidence="3" id="KW-1185">Reference proteome</keyword>
<protein>
    <submittedName>
        <fullName evidence="2">Uncharacterized protein</fullName>
    </submittedName>
</protein>
<evidence type="ECO:0000256" key="1">
    <source>
        <dbReference type="SAM" id="Phobius"/>
    </source>
</evidence>
<reference evidence="2 3" key="2">
    <citation type="submission" date="2018-03" db="EMBL/GenBank/DDBJ databases">
        <authorList>
            <person name="Keele B.F."/>
        </authorList>
    </citation>
    <scope>NUCLEOTIDE SEQUENCE [LARGE SCALE GENOMIC DNA]</scope>
    <source>
        <strain evidence="2 3">CCALA 016</strain>
    </source>
</reference>
<keyword evidence="1" id="KW-0812">Transmembrane</keyword>
<comment type="caution">
    <text evidence="2">The sequence shown here is derived from an EMBL/GenBank/DDBJ whole genome shotgun (WGS) entry which is preliminary data.</text>
</comment>
<evidence type="ECO:0000313" key="2">
    <source>
        <dbReference type="EMBL" id="PSF39042.1"/>
    </source>
</evidence>
<sequence length="219" mass="23567">METLTVLIGDIPKGTYQLLTANGYEMLLKTKEKVYKGLTGNSNYKIYELALDLRNELKSVLYHTLKSDSNEVVAGGLLGGLAGGLLFGETGAIIGTVVGASAGASVVTINLELEFFDGRRCLITTSPAGGYILQKIVENYSNPDKIEEGLFIVEAELEIYEQHQLNAQKNSDVGMMGCGCGCAVIILLIMVLSASATVITHQQIFPGENIEINNRFKGN</sequence>
<name>A0A2T1M2T6_9CHRO</name>
<reference evidence="2 3" key="1">
    <citation type="submission" date="2018-03" db="EMBL/GenBank/DDBJ databases">
        <title>The ancient ancestry and fast evolution of plastids.</title>
        <authorList>
            <person name="Moore K.R."/>
            <person name="Magnabosco C."/>
            <person name="Momper L."/>
            <person name="Gold D.A."/>
            <person name="Bosak T."/>
            <person name="Fournier G.P."/>
        </authorList>
    </citation>
    <scope>NUCLEOTIDE SEQUENCE [LARGE SCALE GENOMIC DNA]</scope>
    <source>
        <strain evidence="2 3">CCALA 016</strain>
    </source>
</reference>